<feature type="compositionally biased region" description="Basic and acidic residues" evidence="3">
    <location>
        <begin position="707"/>
        <end position="716"/>
    </location>
</feature>
<dbReference type="InterPro" id="IPR015915">
    <property type="entry name" value="Kelch-typ_b-propeller"/>
</dbReference>
<organism evidence="5 6">
    <name type="scientific">Plectosphaerella cucumerina</name>
    <dbReference type="NCBI Taxonomy" id="40658"/>
    <lineage>
        <taxon>Eukaryota</taxon>
        <taxon>Fungi</taxon>
        <taxon>Dikarya</taxon>
        <taxon>Ascomycota</taxon>
        <taxon>Pezizomycotina</taxon>
        <taxon>Sordariomycetes</taxon>
        <taxon>Hypocreomycetidae</taxon>
        <taxon>Glomerellales</taxon>
        <taxon>Plectosphaerellaceae</taxon>
        <taxon>Plectosphaerella</taxon>
    </lineage>
</organism>
<name>A0A8K0TU38_9PEZI</name>
<dbReference type="Proteomes" id="UP000813385">
    <property type="component" value="Unassembled WGS sequence"/>
</dbReference>
<feature type="region of interest" description="Disordered" evidence="3">
    <location>
        <begin position="524"/>
        <end position="639"/>
    </location>
</feature>
<keyword evidence="1" id="KW-0677">Repeat</keyword>
<sequence>MSRSTLCRGSSAGRSGAVRRSGVHLATTRQLSIIGLVLALFVGLSTQQRDPVKNFCRRFGHQTAVVDDKLFIDGGLVNWNPISSAPDNYTNTWLLYQDLKTVAGTGMPQLQANLSKNASVPSVHGGALWADDVNKRLYLFGGEFQDEPPSPFDLFSYDVLNDHWDDLGAPRGDEIRRPSYGASASVSSRGEGYYYGGWLGNASVPGWGDTPPVATSQMVKYTMDTGEWTNTTGPDSVRRAEGGMVFIPAGDAGMLVYFGGVRDEAQNGTDGAVGQRMDEILLYDVLSGKWYSQNATGQTPERRRRFCTDVTWADDQSSYNIYVYGGAAPYDEEGAGFDDLYILSLPTFTWIKMYPNTTETGDYPHHSLSCNMAPGKAQMLIIGGHFPLIDDCDAPEQWGTHNADLGRQNNNSSPWALYEPDKTRYAVPSDVVDVIGGDGAGGATKTAPEGGFGHQDLTALMTRKANIAVRTPTRDVGGGLGSDDSPALSTGAIVGIAVGGGVVLIALLAGCIFCLRRHRRKAAQRHASQQQGPFLPPGHPYHNSVSEAGWSPAQTSALASSPSPYFQAAPDHDARARSVPPYTGPPVELPSDGSPVSPQQHGYFADGTGTGSSSQSHARTVGGDSEEGAASPKVGNGGWVPQVSMVQVYPHQPRNYTHQRAGNWPPAQYQGQRQYSPATTLRSERPGRDARAFSELSAERLQGGEGSPRHETYYHP</sequence>
<protein>
    <recommendedName>
        <fullName evidence="7">Kelch repeat-containing protein</fullName>
    </recommendedName>
</protein>
<keyword evidence="4" id="KW-1133">Transmembrane helix</keyword>
<feature type="region of interest" description="Disordered" evidence="3">
    <location>
        <begin position="656"/>
        <end position="716"/>
    </location>
</feature>
<dbReference type="Pfam" id="PF24681">
    <property type="entry name" value="Kelch_KLHDC2_KLHL20_DRC7"/>
    <property type="match status" value="1"/>
</dbReference>
<evidence type="ECO:0008006" key="7">
    <source>
        <dbReference type="Google" id="ProtNLM"/>
    </source>
</evidence>
<feature type="transmembrane region" description="Helical" evidence="4">
    <location>
        <begin position="492"/>
        <end position="515"/>
    </location>
</feature>
<dbReference type="Gene3D" id="2.120.10.80">
    <property type="entry name" value="Kelch-type beta propeller"/>
    <property type="match status" value="2"/>
</dbReference>
<accession>A0A8K0TU38</accession>
<dbReference type="EMBL" id="JAGPXD010000001">
    <property type="protein sequence ID" value="KAH7374713.1"/>
    <property type="molecule type" value="Genomic_DNA"/>
</dbReference>
<evidence type="ECO:0000313" key="5">
    <source>
        <dbReference type="EMBL" id="KAH7374713.1"/>
    </source>
</evidence>
<dbReference type="SUPFAM" id="SSF50965">
    <property type="entry name" value="Galactose oxidase, central domain"/>
    <property type="match status" value="1"/>
</dbReference>
<dbReference type="GO" id="GO:0019760">
    <property type="term" value="P:glucosinolate metabolic process"/>
    <property type="evidence" value="ECO:0007669"/>
    <property type="project" value="UniProtKB-ARBA"/>
</dbReference>
<gene>
    <name evidence="5" type="ORF">B0T11DRAFT_2833</name>
</gene>
<proteinExistence type="predicted"/>
<keyword evidence="4" id="KW-0812">Transmembrane</keyword>
<keyword evidence="4" id="KW-0472">Membrane</keyword>
<feature type="compositionally biased region" description="Basic and acidic residues" evidence="3">
    <location>
        <begin position="682"/>
        <end position="692"/>
    </location>
</feature>
<evidence type="ECO:0000313" key="6">
    <source>
        <dbReference type="Proteomes" id="UP000813385"/>
    </source>
</evidence>
<dbReference type="PANTHER" id="PTHR47435">
    <property type="entry name" value="KELCH REPEAT PROTEIN (AFU_ORTHOLOGUE AFUA_5G12780)"/>
    <property type="match status" value="1"/>
</dbReference>
<dbReference type="OrthoDB" id="540004at2759"/>
<comment type="caution">
    <text evidence="5">The sequence shown here is derived from an EMBL/GenBank/DDBJ whole genome shotgun (WGS) entry which is preliminary data.</text>
</comment>
<evidence type="ECO:0000256" key="4">
    <source>
        <dbReference type="SAM" id="Phobius"/>
    </source>
</evidence>
<reference evidence="5" key="1">
    <citation type="journal article" date="2021" name="Nat. Commun.">
        <title>Genetic determinants of endophytism in the Arabidopsis root mycobiome.</title>
        <authorList>
            <person name="Mesny F."/>
            <person name="Miyauchi S."/>
            <person name="Thiergart T."/>
            <person name="Pickel B."/>
            <person name="Atanasova L."/>
            <person name="Karlsson M."/>
            <person name="Huettel B."/>
            <person name="Barry K.W."/>
            <person name="Haridas S."/>
            <person name="Chen C."/>
            <person name="Bauer D."/>
            <person name="Andreopoulos W."/>
            <person name="Pangilinan J."/>
            <person name="LaButti K."/>
            <person name="Riley R."/>
            <person name="Lipzen A."/>
            <person name="Clum A."/>
            <person name="Drula E."/>
            <person name="Henrissat B."/>
            <person name="Kohler A."/>
            <person name="Grigoriev I.V."/>
            <person name="Martin F.M."/>
            <person name="Hacquard S."/>
        </authorList>
    </citation>
    <scope>NUCLEOTIDE SEQUENCE</scope>
    <source>
        <strain evidence="5">MPI-CAGE-AT-0016</strain>
    </source>
</reference>
<feature type="compositionally biased region" description="Polar residues" evidence="3">
    <location>
        <begin position="669"/>
        <end position="681"/>
    </location>
</feature>
<evidence type="ECO:0000256" key="1">
    <source>
        <dbReference type="ARBA" id="ARBA00022737"/>
    </source>
</evidence>
<feature type="compositionally biased region" description="Polar residues" evidence="3">
    <location>
        <begin position="552"/>
        <end position="564"/>
    </location>
</feature>
<dbReference type="InterPro" id="IPR011043">
    <property type="entry name" value="Gal_Oxase/kelch_b-propeller"/>
</dbReference>
<evidence type="ECO:0000256" key="3">
    <source>
        <dbReference type="SAM" id="MobiDB-lite"/>
    </source>
</evidence>
<keyword evidence="6" id="KW-1185">Reference proteome</keyword>
<dbReference type="AlphaFoldDB" id="A0A8K0TU38"/>
<evidence type="ECO:0000256" key="2">
    <source>
        <dbReference type="ARBA" id="ARBA00023004"/>
    </source>
</evidence>
<dbReference type="PANTHER" id="PTHR47435:SF4">
    <property type="entry name" value="KELCH REPEAT PROTEIN (AFU_ORTHOLOGUE AFUA_5G12780)"/>
    <property type="match status" value="1"/>
</dbReference>
<keyword evidence="2" id="KW-0408">Iron</keyword>